<comment type="subcellular location">
    <subcellularLocation>
        <location evidence="2">Nucleus</location>
    </subcellularLocation>
</comment>
<dbReference type="PANTHER" id="PTHR47959">
    <property type="entry name" value="ATP-DEPENDENT RNA HELICASE RHLE-RELATED"/>
    <property type="match status" value="1"/>
</dbReference>
<dbReference type="InterPro" id="IPR001650">
    <property type="entry name" value="Helicase_C-like"/>
</dbReference>
<dbReference type="SMART" id="SM00487">
    <property type="entry name" value="DEXDc"/>
    <property type="match status" value="1"/>
</dbReference>
<keyword evidence="9" id="KW-0067">ATP-binding</keyword>
<dbReference type="InterPro" id="IPR050079">
    <property type="entry name" value="DEAD_box_RNA_helicase"/>
</dbReference>
<dbReference type="AlphaFoldDB" id="A0AAD7KDA4"/>
<feature type="compositionally biased region" description="Basic and acidic residues" evidence="14">
    <location>
        <begin position="837"/>
        <end position="858"/>
    </location>
</feature>
<comment type="similarity">
    <text evidence="3">Belongs to the DEAD box helicase family. DDX54/DBP10 subfamily.</text>
</comment>
<comment type="catalytic activity">
    <reaction evidence="12">
        <text>ATP + H2O = ADP + phosphate + H(+)</text>
        <dbReference type="Rhea" id="RHEA:13065"/>
        <dbReference type="ChEBI" id="CHEBI:15377"/>
        <dbReference type="ChEBI" id="CHEBI:15378"/>
        <dbReference type="ChEBI" id="CHEBI:30616"/>
        <dbReference type="ChEBI" id="CHEBI:43474"/>
        <dbReference type="ChEBI" id="CHEBI:456216"/>
        <dbReference type="EC" id="3.6.4.13"/>
    </reaction>
</comment>
<feature type="domain" description="Helicase C-terminal" evidence="16">
    <location>
        <begin position="360"/>
        <end position="515"/>
    </location>
</feature>
<evidence type="ECO:0000256" key="6">
    <source>
        <dbReference type="ARBA" id="ARBA00022741"/>
    </source>
</evidence>
<feature type="region of interest" description="Disordered" evidence="14">
    <location>
        <begin position="350"/>
        <end position="372"/>
    </location>
</feature>
<keyword evidence="5" id="KW-0690">Ribosome biogenesis</keyword>
<evidence type="ECO:0000256" key="9">
    <source>
        <dbReference type="ARBA" id="ARBA00022840"/>
    </source>
</evidence>
<dbReference type="Proteomes" id="UP001215598">
    <property type="component" value="Unassembled WGS sequence"/>
</dbReference>
<dbReference type="InterPro" id="IPR012541">
    <property type="entry name" value="DBP10_C"/>
</dbReference>
<dbReference type="GO" id="GO:0003723">
    <property type="term" value="F:RNA binding"/>
    <property type="evidence" value="ECO:0007669"/>
    <property type="project" value="UniProtKB-KW"/>
</dbReference>
<evidence type="ECO:0000256" key="3">
    <source>
        <dbReference type="ARBA" id="ARBA00010379"/>
    </source>
</evidence>
<evidence type="ECO:0000256" key="1">
    <source>
        <dbReference type="ARBA" id="ARBA00003706"/>
    </source>
</evidence>
<dbReference type="Gene3D" id="3.40.50.300">
    <property type="entry name" value="P-loop containing nucleotide triphosphate hydrolases"/>
    <property type="match status" value="2"/>
</dbReference>
<feature type="domain" description="DEAD-box RNA helicase Q" evidence="17">
    <location>
        <begin position="80"/>
        <end position="108"/>
    </location>
</feature>
<evidence type="ECO:0000259" key="17">
    <source>
        <dbReference type="PROSITE" id="PS51195"/>
    </source>
</evidence>
<name>A0AAD7KDA4_9AGAR</name>
<keyword evidence="8" id="KW-0347">Helicase</keyword>
<evidence type="ECO:0000259" key="16">
    <source>
        <dbReference type="PROSITE" id="PS51194"/>
    </source>
</evidence>
<evidence type="ECO:0000256" key="10">
    <source>
        <dbReference type="ARBA" id="ARBA00022884"/>
    </source>
</evidence>
<evidence type="ECO:0000256" key="12">
    <source>
        <dbReference type="ARBA" id="ARBA00047984"/>
    </source>
</evidence>
<feature type="region of interest" description="Disordered" evidence="14">
    <location>
        <begin position="1"/>
        <end position="46"/>
    </location>
</feature>
<evidence type="ECO:0000256" key="8">
    <source>
        <dbReference type="ARBA" id="ARBA00022806"/>
    </source>
</evidence>
<evidence type="ECO:0000256" key="11">
    <source>
        <dbReference type="ARBA" id="ARBA00023242"/>
    </source>
</evidence>
<feature type="short sequence motif" description="Q motif" evidence="13">
    <location>
        <begin position="80"/>
        <end position="108"/>
    </location>
</feature>
<dbReference type="PROSITE" id="PS00039">
    <property type="entry name" value="DEAD_ATP_HELICASE"/>
    <property type="match status" value="1"/>
</dbReference>
<organism evidence="18 19">
    <name type="scientific">Mycena metata</name>
    <dbReference type="NCBI Taxonomy" id="1033252"/>
    <lineage>
        <taxon>Eukaryota</taxon>
        <taxon>Fungi</taxon>
        <taxon>Dikarya</taxon>
        <taxon>Basidiomycota</taxon>
        <taxon>Agaricomycotina</taxon>
        <taxon>Agaricomycetes</taxon>
        <taxon>Agaricomycetidae</taxon>
        <taxon>Agaricales</taxon>
        <taxon>Marasmiineae</taxon>
        <taxon>Mycenaceae</taxon>
        <taxon>Mycena</taxon>
    </lineage>
</organism>
<dbReference type="CDD" id="cd18787">
    <property type="entry name" value="SF2_C_DEAD"/>
    <property type="match status" value="1"/>
</dbReference>
<keyword evidence="19" id="KW-1185">Reference proteome</keyword>
<evidence type="ECO:0000256" key="7">
    <source>
        <dbReference type="ARBA" id="ARBA00022801"/>
    </source>
</evidence>
<evidence type="ECO:0000256" key="5">
    <source>
        <dbReference type="ARBA" id="ARBA00022517"/>
    </source>
</evidence>
<evidence type="ECO:0000256" key="14">
    <source>
        <dbReference type="SAM" id="MobiDB-lite"/>
    </source>
</evidence>
<evidence type="ECO:0000313" key="18">
    <source>
        <dbReference type="EMBL" id="KAJ7783211.1"/>
    </source>
</evidence>
<feature type="compositionally biased region" description="Basic and acidic residues" evidence="14">
    <location>
        <begin position="883"/>
        <end position="904"/>
    </location>
</feature>
<dbReference type="SMART" id="SM00490">
    <property type="entry name" value="HELICc"/>
    <property type="match status" value="1"/>
</dbReference>
<evidence type="ECO:0000313" key="19">
    <source>
        <dbReference type="Proteomes" id="UP001215598"/>
    </source>
</evidence>
<dbReference type="GO" id="GO:0042254">
    <property type="term" value="P:ribosome biogenesis"/>
    <property type="evidence" value="ECO:0007669"/>
    <property type="project" value="UniProtKB-KW"/>
</dbReference>
<comment type="caution">
    <text evidence="18">The sequence shown here is derived from an EMBL/GenBank/DDBJ whole genome shotgun (WGS) entry which is preliminary data.</text>
</comment>
<reference evidence="18" key="1">
    <citation type="submission" date="2023-03" db="EMBL/GenBank/DDBJ databases">
        <title>Massive genome expansion in bonnet fungi (Mycena s.s.) driven by repeated elements and novel gene families across ecological guilds.</title>
        <authorList>
            <consortium name="Lawrence Berkeley National Laboratory"/>
            <person name="Harder C.B."/>
            <person name="Miyauchi S."/>
            <person name="Viragh M."/>
            <person name="Kuo A."/>
            <person name="Thoen E."/>
            <person name="Andreopoulos B."/>
            <person name="Lu D."/>
            <person name="Skrede I."/>
            <person name="Drula E."/>
            <person name="Henrissat B."/>
            <person name="Morin E."/>
            <person name="Kohler A."/>
            <person name="Barry K."/>
            <person name="LaButti K."/>
            <person name="Morin E."/>
            <person name="Salamov A."/>
            <person name="Lipzen A."/>
            <person name="Mereny Z."/>
            <person name="Hegedus B."/>
            <person name="Baldrian P."/>
            <person name="Stursova M."/>
            <person name="Weitz H."/>
            <person name="Taylor A."/>
            <person name="Grigoriev I.V."/>
            <person name="Nagy L.G."/>
            <person name="Martin F."/>
            <person name="Kauserud H."/>
        </authorList>
    </citation>
    <scope>NUCLEOTIDE SEQUENCE</scope>
    <source>
        <strain evidence="18">CBHHK182m</strain>
    </source>
</reference>
<dbReference type="EC" id="3.6.4.13" evidence="4"/>
<comment type="function">
    <text evidence="1">ATP-binding RNA helicase involved in the biogenesis of 60S ribosomal subunits and is required for the normal formation of 25S and 5.8S rRNAs.</text>
</comment>
<proteinExistence type="inferred from homology"/>
<dbReference type="Pfam" id="PF00271">
    <property type="entry name" value="Helicase_C"/>
    <property type="match status" value="1"/>
</dbReference>
<dbReference type="SUPFAM" id="SSF52540">
    <property type="entry name" value="P-loop containing nucleoside triphosphate hydrolases"/>
    <property type="match status" value="1"/>
</dbReference>
<keyword evidence="6" id="KW-0547">Nucleotide-binding</keyword>
<dbReference type="InterPro" id="IPR011545">
    <property type="entry name" value="DEAD/DEAH_box_helicase_dom"/>
</dbReference>
<dbReference type="EMBL" id="JARKIB010000003">
    <property type="protein sequence ID" value="KAJ7783211.1"/>
    <property type="molecule type" value="Genomic_DNA"/>
</dbReference>
<dbReference type="GO" id="GO:0005524">
    <property type="term" value="F:ATP binding"/>
    <property type="evidence" value="ECO:0007669"/>
    <property type="project" value="UniProtKB-KW"/>
</dbReference>
<evidence type="ECO:0000256" key="2">
    <source>
        <dbReference type="ARBA" id="ARBA00004123"/>
    </source>
</evidence>
<dbReference type="PROSITE" id="PS51194">
    <property type="entry name" value="HELICASE_CTER"/>
    <property type="match status" value="1"/>
</dbReference>
<gene>
    <name evidence="18" type="ORF">B0H16DRAFT_1298236</name>
</gene>
<dbReference type="GO" id="GO:0003724">
    <property type="term" value="F:RNA helicase activity"/>
    <property type="evidence" value="ECO:0007669"/>
    <property type="project" value="UniProtKB-EC"/>
</dbReference>
<dbReference type="GO" id="GO:0016787">
    <property type="term" value="F:hydrolase activity"/>
    <property type="evidence" value="ECO:0007669"/>
    <property type="project" value="UniProtKB-KW"/>
</dbReference>
<dbReference type="GO" id="GO:0005829">
    <property type="term" value="C:cytosol"/>
    <property type="evidence" value="ECO:0007669"/>
    <property type="project" value="TreeGrafter"/>
</dbReference>
<dbReference type="InterPro" id="IPR014001">
    <property type="entry name" value="Helicase_ATP-bd"/>
</dbReference>
<dbReference type="SMART" id="SM01123">
    <property type="entry name" value="DBP10CT"/>
    <property type="match status" value="1"/>
</dbReference>
<dbReference type="PANTHER" id="PTHR47959:SF8">
    <property type="entry name" value="RNA HELICASE"/>
    <property type="match status" value="1"/>
</dbReference>
<dbReference type="GO" id="GO:0005730">
    <property type="term" value="C:nucleolus"/>
    <property type="evidence" value="ECO:0007669"/>
    <property type="project" value="UniProtKB-SubCell"/>
</dbReference>
<dbReference type="InterPro" id="IPR027417">
    <property type="entry name" value="P-loop_NTPase"/>
</dbReference>
<feature type="region of interest" description="Disordered" evidence="14">
    <location>
        <begin position="641"/>
        <end position="681"/>
    </location>
</feature>
<protein>
    <recommendedName>
        <fullName evidence="4">RNA helicase</fullName>
        <ecNumber evidence="4">3.6.4.13</ecNumber>
    </recommendedName>
</protein>
<feature type="region of interest" description="Disordered" evidence="14">
    <location>
        <begin position="806"/>
        <end position="926"/>
    </location>
</feature>
<dbReference type="Pfam" id="PF08147">
    <property type="entry name" value="DBP10CT"/>
    <property type="match status" value="1"/>
</dbReference>
<evidence type="ECO:0000256" key="4">
    <source>
        <dbReference type="ARBA" id="ARBA00012552"/>
    </source>
</evidence>
<keyword evidence="7 18" id="KW-0378">Hydrolase</keyword>
<keyword evidence="11" id="KW-0539">Nucleus</keyword>
<feature type="domain" description="Helicase ATP-binding" evidence="15">
    <location>
        <begin position="113"/>
        <end position="307"/>
    </location>
</feature>
<dbReference type="PROSITE" id="PS51192">
    <property type="entry name" value="HELICASE_ATP_BIND_1"/>
    <property type="match status" value="1"/>
</dbReference>
<dbReference type="GO" id="GO:0010467">
    <property type="term" value="P:gene expression"/>
    <property type="evidence" value="ECO:0007669"/>
    <property type="project" value="UniProtKB-ARBA"/>
</dbReference>
<accession>A0AAD7KDA4</accession>
<sequence length="926" mass="102602">MLAKRRRANSDAGSSDSEHIDISNALAGKRQRTQPEHDSDEELGDLIRTSIAKRDVKNGTEVVKKVKGKTKLAKGEVGGGSFQSMGLHPSLLRSLTLQGYRIPTPIQRLSIPALLENPPRDLVGMARTGSGKSLAYMVPLVQRLSGRHATAFGARALILLPTRELALQLLKVGKELARGWHAGRGAHAGDGAEVEDSAKGESLRWSLIVGGEGLDEQFEMITSNPDIIIATPGRLLHLIVEMNMDLKSVQYVVFDEADRLFEMGFETALNEILHRLPASRQTLLFSATLPKSLVEFAKAGLQDPKLVRLDAESKISSDLKMAFFSVKQAEKDACLLSLLRDVIKVPFGQAPPTEDANGDPLRKSKVKRSEQRTAPHQTLVFVATKHHVEYLLNLLTTANYAVSHIYGSLDQTARSFQMDQFRRGLTSILVVTDVAARGIDIPVLENVINYDFPQGARVFVHRVGRTARAGRQGWAWSFITNAELPYLLDLQLFLGRPLKADVSGDSEQEYTESLILGTFEREKIDEEVEYIRTLEDKNHSLPMLREVMKRGHGMYERSKGKASPPSYKRAKEMTKDPKWILAGSDSGVHPVLLRGADGPQRRVQEEARKALLRSVNSFRPSETIFEVGSKGNTATSALMKDRRKALQRSAQRRLSASVLPPTENDSESDTAPAKGETEMADEEELAVVFDTAGRKQGYKDSEFYMSHYQKDAMTEKGYSLNDGASSFAEQARGATFDLTGDEGVADRKRRQLNWDKKKKKFIKGDGVGADNVKLVKTENGTRLPATYRSGRFDEWKAKSRVSLPKVGEAENENSHKRRPVGIGGQRFRHNKIVVAKPLDKLSHDYERKVRQIKKKNESQEGESSSRPASGRGGRYGGKSMARVKTELKTSEQIRKGRKALDNRRAKNGRPSRGGGGGRGGGRKGKR</sequence>
<dbReference type="InterPro" id="IPR014014">
    <property type="entry name" value="RNA_helicase_DEAD_Q_motif"/>
</dbReference>
<dbReference type="InterPro" id="IPR000629">
    <property type="entry name" value="RNA-helicase_DEAD-box_CS"/>
</dbReference>
<evidence type="ECO:0000259" key="15">
    <source>
        <dbReference type="PROSITE" id="PS51192"/>
    </source>
</evidence>
<evidence type="ECO:0000256" key="13">
    <source>
        <dbReference type="PROSITE-ProRule" id="PRU00552"/>
    </source>
</evidence>
<dbReference type="PROSITE" id="PS51195">
    <property type="entry name" value="Q_MOTIF"/>
    <property type="match status" value="1"/>
</dbReference>
<keyword evidence="10" id="KW-0694">RNA-binding</keyword>
<dbReference type="Pfam" id="PF00270">
    <property type="entry name" value="DEAD"/>
    <property type="match status" value="1"/>
</dbReference>